<accession>A0AA38KNE0</accession>
<keyword evidence="2" id="KW-1185">Reference proteome</keyword>
<comment type="caution">
    <text evidence="1">The sequence shown here is derived from an EMBL/GenBank/DDBJ whole genome shotgun (WGS) entry which is preliminary data.</text>
</comment>
<dbReference type="AlphaFoldDB" id="A0AA38KNE0"/>
<feature type="non-terminal residue" evidence="1">
    <location>
        <position position="143"/>
    </location>
</feature>
<dbReference type="EMBL" id="MU793679">
    <property type="protein sequence ID" value="KAJ3780651.1"/>
    <property type="molecule type" value="Genomic_DNA"/>
</dbReference>
<proteinExistence type="predicted"/>
<evidence type="ECO:0000313" key="2">
    <source>
        <dbReference type="Proteomes" id="UP001163798"/>
    </source>
</evidence>
<protein>
    <recommendedName>
        <fullName evidence="3">CCHC-type domain-containing protein</fullName>
    </recommendedName>
</protein>
<dbReference type="Proteomes" id="UP001163798">
    <property type="component" value="Unassembled WGS sequence"/>
</dbReference>
<sequence>ETNLRNQQYTYPDEMMEDHKKTMCNLLKKASNAGATISDQQFRAIVLASLPKEWDADIRNMPGTSSTDALIRLQAIWLQKEKRRRKDEQEEKKIKGLLATYAANAMPVDKSNKLTCTNPNCGKVGHSIQKCWAKGGGAEGKGP</sequence>
<name>A0AA38KNE0_9AGAR</name>
<feature type="non-terminal residue" evidence="1">
    <location>
        <position position="1"/>
    </location>
</feature>
<organism evidence="1 2">
    <name type="scientific">Lentinula aff. detonsa</name>
    <dbReference type="NCBI Taxonomy" id="2804958"/>
    <lineage>
        <taxon>Eukaryota</taxon>
        <taxon>Fungi</taxon>
        <taxon>Dikarya</taxon>
        <taxon>Basidiomycota</taxon>
        <taxon>Agaricomycotina</taxon>
        <taxon>Agaricomycetes</taxon>
        <taxon>Agaricomycetidae</taxon>
        <taxon>Agaricales</taxon>
        <taxon>Marasmiineae</taxon>
        <taxon>Omphalotaceae</taxon>
        <taxon>Lentinula</taxon>
    </lineage>
</organism>
<reference evidence="1" key="1">
    <citation type="submission" date="2022-08" db="EMBL/GenBank/DDBJ databases">
        <authorList>
            <consortium name="DOE Joint Genome Institute"/>
            <person name="Min B."/>
            <person name="Riley R."/>
            <person name="Sierra-Patev S."/>
            <person name="Naranjo-Ortiz M."/>
            <person name="Looney B."/>
            <person name="Konkel Z."/>
            <person name="Slot J.C."/>
            <person name="Sakamoto Y."/>
            <person name="Steenwyk J.L."/>
            <person name="Rokas A."/>
            <person name="Carro J."/>
            <person name="Camarero S."/>
            <person name="Ferreira P."/>
            <person name="Molpeceres G."/>
            <person name="Ruiz-Duenas F.J."/>
            <person name="Serrano A."/>
            <person name="Henrissat B."/>
            <person name="Drula E."/>
            <person name="Hughes K.W."/>
            <person name="Mata J.L."/>
            <person name="Ishikawa N.K."/>
            <person name="Vargas-Isla R."/>
            <person name="Ushijima S."/>
            <person name="Smith C.A."/>
            <person name="Ahrendt S."/>
            <person name="Andreopoulos W."/>
            <person name="He G."/>
            <person name="Labutti K."/>
            <person name="Lipzen A."/>
            <person name="Ng V."/>
            <person name="Sandor L."/>
            <person name="Barry K."/>
            <person name="Martinez A.T."/>
            <person name="Xiao Y."/>
            <person name="Gibbons J.G."/>
            <person name="Terashima K."/>
            <person name="Hibbett D.S."/>
            <person name="Grigoriev I.V."/>
        </authorList>
    </citation>
    <scope>NUCLEOTIDE SEQUENCE</scope>
    <source>
        <strain evidence="1">TFB10291</strain>
    </source>
</reference>
<gene>
    <name evidence="1" type="ORF">GGU10DRAFT_235628</name>
</gene>
<evidence type="ECO:0000313" key="1">
    <source>
        <dbReference type="EMBL" id="KAJ3780651.1"/>
    </source>
</evidence>
<evidence type="ECO:0008006" key="3">
    <source>
        <dbReference type="Google" id="ProtNLM"/>
    </source>
</evidence>